<comment type="subcellular location">
    <subcellularLocation>
        <location evidence="1">Membrane</location>
        <topology evidence="1">Multi-pass membrane protein</topology>
    </subcellularLocation>
</comment>
<protein>
    <submittedName>
        <fullName evidence="9">GtrA family protein</fullName>
    </submittedName>
</protein>
<evidence type="ECO:0000256" key="6">
    <source>
        <dbReference type="SAM" id="MobiDB-lite"/>
    </source>
</evidence>
<feature type="transmembrane region" description="Helical" evidence="7">
    <location>
        <begin position="137"/>
        <end position="161"/>
    </location>
</feature>
<evidence type="ECO:0000259" key="8">
    <source>
        <dbReference type="Pfam" id="PF04138"/>
    </source>
</evidence>
<keyword evidence="3 7" id="KW-0812">Transmembrane</keyword>
<comment type="caution">
    <text evidence="9">The sequence shown here is derived from an EMBL/GenBank/DDBJ whole genome shotgun (WGS) entry which is preliminary data.</text>
</comment>
<accession>A0A5N8WRJ7</accession>
<dbReference type="PANTHER" id="PTHR38459">
    <property type="entry name" value="PROPHAGE BACTOPRENOL-LINKED GLUCOSE TRANSLOCASE HOMOLOG"/>
    <property type="match status" value="1"/>
</dbReference>
<evidence type="ECO:0000256" key="4">
    <source>
        <dbReference type="ARBA" id="ARBA00022989"/>
    </source>
</evidence>
<feature type="transmembrane region" description="Helical" evidence="7">
    <location>
        <begin position="47"/>
        <end position="67"/>
    </location>
</feature>
<evidence type="ECO:0000256" key="3">
    <source>
        <dbReference type="ARBA" id="ARBA00022692"/>
    </source>
</evidence>
<dbReference type="InterPro" id="IPR051401">
    <property type="entry name" value="GtrA_CellWall_Glycosyl"/>
</dbReference>
<dbReference type="GO" id="GO:0005886">
    <property type="term" value="C:plasma membrane"/>
    <property type="evidence" value="ECO:0007669"/>
    <property type="project" value="TreeGrafter"/>
</dbReference>
<keyword evidence="5 7" id="KW-0472">Membrane</keyword>
<evidence type="ECO:0000313" key="10">
    <source>
        <dbReference type="Proteomes" id="UP000373149"/>
    </source>
</evidence>
<dbReference type="AlphaFoldDB" id="A0A5N8WRJ7"/>
<dbReference type="InterPro" id="IPR007267">
    <property type="entry name" value="GtrA_DPMS_TM"/>
</dbReference>
<evidence type="ECO:0000256" key="1">
    <source>
        <dbReference type="ARBA" id="ARBA00004141"/>
    </source>
</evidence>
<feature type="region of interest" description="Disordered" evidence="6">
    <location>
        <begin position="1"/>
        <end position="34"/>
    </location>
</feature>
<dbReference type="GO" id="GO:0000271">
    <property type="term" value="P:polysaccharide biosynthetic process"/>
    <property type="evidence" value="ECO:0007669"/>
    <property type="project" value="InterPro"/>
</dbReference>
<evidence type="ECO:0000256" key="2">
    <source>
        <dbReference type="ARBA" id="ARBA00009399"/>
    </source>
</evidence>
<proteinExistence type="inferred from homology"/>
<evidence type="ECO:0000313" key="9">
    <source>
        <dbReference type="EMBL" id="MPY49889.1"/>
    </source>
</evidence>
<dbReference type="PANTHER" id="PTHR38459:SF1">
    <property type="entry name" value="PROPHAGE BACTOPRENOL-LINKED GLUCOSE TRANSLOCASE HOMOLOG"/>
    <property type="match status" value="1"/>
</dbReference>
<keyword evidence="10" id="KW-1185">Reference proteome</keyword>
<dbReference type="EMBL" id="VMNX01000047">
    <property type="protein sequence ID" value="MPY49889.1"/>
    <property type="molecule type" value="Genomic_DNA"/>
</dbReference>
<feature type="transmembrane region" description="Helical" evidence="7">
    <location>
        <begin position="114"/>
        <end position="131"/>
    </location>
</feature>
<feature type="domain" description="GtrA/DPMS transmembrane" evidence="8">
    <location>
        <begin position="48"/>
        <end position="161"/>
    </location>
</feature>
<comment type="similarity">
    <text evidence="2">Belongs to the GtrA family.</text>
</comment>
<dbReference type="Pfam" id="PF04138">
    <property type="entry name" value="GtrA_DPMS_TM"/>
    <property type="match status" value="1"/>
</dbReference>
<evidence type="ECO:0000256" key="7">
    <source>
        <dbReference type="SAM" id="Phobius"/>
    </source>
</evidence>
<evidence type="ECO:0000256" key="5">
    <source>
        <dbReference type="ARBA" id="ARBA00023136"/>
    </source>
</evidence>
<keyword evidence="4 7" id="KW-1133">Transmembrane helix</keyword>
<name>A0A5N8WRJ7_9ACTN</name>
<sequence length="169" mass="18290">MHLMHRSRTAPVRADVPRTSDGESSGSPPESPARVGRFRGLAASRMLRFALVGCAGAVVNTVALYALHRLLRVPLVVASAAAVELAVIHNYVLNDRWTFGMRALSLKRFGKFNASMLAGLAVNVLVLWALVHGGRHLVLANVVAIGVAFAVNYTSSALWVWHGTWGRNR</sequence>
<feature type="transmembrane region" description="Helical" evidence="7">
    <location>
        <begin position="73"/>
        <end position="93"/>
    </location>
</feature>
<reference evidence="9 10" key="1">
    <citation type="submission" date="2019-09" db="EMBL/GenBank/DDBJ databases">
        <authorList>
            <person name="Duangmal K."/>
            <person name="Teo W.F.A."/>
            <person name="Lipun K."/>
        </authorList>
    </citation>
    <scope>NUCLEOTIDE SEQUENCE [LARGE SCALE GENOMIC DNA]</scope>
    <source>
        <strain evidence="9 10">K1PN6</strain>
    </source>
</reference>
<dbReference type="Proteomes" id="UP000373149">
    <property type="component" value="Unassembled WGS sequence"/>
</dbReference>
<organism evidence="9 10">
    <name type="scientific">Streptomyces acidicola</name>
    <dbReference type="NCBI Taxonomy" id="2596892"/>
    <lineage>
        <taxon>Bacteria</taxon>
        <taxon>Bacillati</taxon>
        <taxon>Actinomycetota</taxon>
        <taxon>Actinomycetes</taxon>
        <taxon>Kitasatosporales</taxon>
        <taxon>Streptomycetaceae</taxon>
        <taxon>Streptomyces</taxon>
    </lineage>
</organism>
<gene>
    <name evidence="9" type="ORF">FPZ41_15465</name>
</gene>